<dbReference type="Pfam" id="PF13202">
    <property type="entry name" value="EF-hand_5"/>
    <property type="match status" value="1"/>
</dbReference>
<dbReference type="Gene3D" id="1.10.238.10">
    <property type="entry name" value="EF-hand"/>
    <property type="match status" value="1"/>
</dbReference>
<dbReference type="PANTHER" id="PTHR46971:SF1">
    <property type="entry name" value="CALCINEURIN B SUBUNIT (PROTEIN PHOSPHATASE 2B REGULATORY SUBUNIT)-LIKE PROTEIN"/>
    <property type="match status" value="1"/>
</dbReference>
<dbReference type="EMBL" id="GDKF01001128">
    <property type="protein sequence ID" value="JAT77494.1"/>
    <property type="molecule type" value="Transcribed_RNA"/>
</dbReference>
<dbReference type="CDD" id="cd00051">
    <property type="entry name" value="EFh"/>
    <property type="match status" value="1"/>
</dbReference>
<feature type="domain" description="EF-hand" evidence="2">
    <location>
        <begin position="103"/>
        <end position="138"/>
    </location>
</feature>
<dbReference type="GO" id="GO:0005509">
    <property type="term" value="F:calcium ion binding"/>
    <property type="evidence" value="ECO:0007669"/>
    <property type="project" value="InterPro"/>
</dbReference>
<evidence type="ECO:0000259" key="2">
    <source>
        <dbReference type="PROSITE" id="PS50222"/>
    </source>
</evidence>
<dbReference type="Pfam" id="PF13499">
    <property type="entry name" value="EF-hand_7"/>
    <property type="match status" value="1"/>
</dbReference>
<dbReference type="SUPFAM" id="SSF47473">
    <property type="entry name" value="EF-hand"/>
    <property type="match status" value="1"/>
</dbReference>
<dbReference type="InterPro" id="IPR002048">
    <property type="entry name" value="EF_hand_dom"/>
</dbReference>
<dbReference type="PROSITE" id="PS00018">
    <property type="entry name" value="EF_HAND_1"/>
    <property type="match status" value="1"/>
</dbReference>
<accession>A0A1D2AE67</accession>
<reference evidence="3" key="1">
    <citation type="submission" date="2015-08" db="EMBL/GenBank/DDBJ databases">
        <authorList>
            <person name="Babu N.S."/>
            <person name="Beckwith C.J."/>
            <person name="Beseler K.G."/>
            <person name="Brison A."/>
            <person name="Carone J.V."/>
            <person name="Caskin T.P."/>
            <person name="Diamond M."/>
            <person name="Durham M.E."/>
            <person name="Foxe J.M."/>
            <person name="Go M."/>
            <person name="Henderson B.A."/>
            <person name="Jones I.B."/>
            <person name="McGettigan J.A."/>
            <person name="Micheletti S.J."/>
            <person name="Nasrallah M.E."/>
            <person name="Ortiz D."/>
            <person name="Piller C.R."/>
            <person name="Privatt S.R."/>
            <person name="Schneider S.L."/>
            <person name="Sharp S."/>
            <person name="Smith T.C."/>
            <person name="Stanton J.D."/>
            <person name="Ullery H.E."/>
            <person name="Wilson R.J."/>
            <person name="Serrano M.G."/>
            <person name="Buck G."/>
            <person name="Lee V."/>
            <person name="Wang Y."/>
            <person name="Carvalho R."/>
            <person name="Voegtly L."/>
            <person name="Shi R."/>
            <person name="Duckworth R."/>
            <person name="Johnson A."/>
            <person name="Loviza R."/>
            <person name="Walstead R."/>
            <person name="Shah Z."/>
            <person name="Kiflezghi M."/>
            <person name="Wade K."/>
            <person name="Ball S.L."/>
            <person name="Bradley K.W."/>
            <person name="Asai D.J."/>
            <person name="Bowman C.A."/>
            <person name="Russell D.A."/>
            <person name="Pope W.H."/>
            <person name="Jacobs-Sera D."/>
            <person name="Hendrix R.W."/>
            <person name="Hatfull G.F."/>
        </authorList>
    </citation>
    <scope>NUCLEOTIDE SEQUENCE</scope>
</reference>
<dbReference type="AlphaFoldDB" id="A0A1D2AE67"/>
<protein>
    <recommendedName>
        <fullName evidence="2">EF-hand domain-containing protein</fullName>
    </recommendedName>
</protein>
<proteinExistence type="predicted"/>
<dbReference type="PANTHER" id="PTHR46971">
    <property type="entry name" value="CALCINEURIN B SUBUNIT (PROTEIN PHOSPHATASE 2B REGULATORY SUBUNIT)-LIKE PROTEIN"/>
    <property type="match status" value="1"/>
</dbReference>
<dbReference type="PROSITE" id="PS50222">
    <property type="entry name" value="EF_HAND_2"/>
    <property type="match status" value="2"/>
</dbReference>
<sequence length="187" mass="20790">GKVCANLATNKMGQTMSFGLSQLDVEEMVQHSNGAFDQQEIEALYKRFRRLDKDRKGFISSEEFLSIPELSINPLAQRLSFFVESINFKEFVTFLSGFSAKAGREEKLKVMFDVYDVDGDGFISEDDMAQTLRYLIGSTLAEAELRSVIERTMVAAGADAKGLTFAQYKEALGDTQLALNLEVPTGD</sequence>
<dbReference type="InterPro" id="IPR018247">
    <property type="entry name" value="EF_Hand_1_Ca_BS"/>
</dbReference>
<evidence type="ECO:0000313" key="3">
    <source>
        <dbReference type="EMBL" id="JAT77494.1"/>
    </source>
</evidence>
<dbReference type="SMART" id="SM00054">
    <property type="entry name" value="EFh"/>
    <property type="match status" value="2"/>
</dbReference>
<name>A0A1D2AE67_AUXPR</name>
<organism evidence="3">
    <name type="scientific">Auxenochlorella protothecoides</name>
    <name type="common">Green microalga</name>
    <name type="synonym">Chlorella protothecoides</name>
    <dbReference type="NCBI Taxonomy" id="3075"/>
    <lineage>
        <taxon>Eukaryota</taxon>
        <taxon>Viridiplantae</taxon>
        <taxon>Chlorophyta</taxon>
        <taxon>core chlorophytes</taxon>
        <taxon>Trebouxiophyceae</taxon>
        <taxon>Chlorellales</taxon>
        <taxon>Chlorellaceae</taxon>
        <taxon>Auxenochlorella</taxon>
    </lineage>
</organism>
<evidence type="ECO:0000256" key="1">
    <source>
        <dbReference type="ARBA" id="ARBA00022837"/>
    </source>
</evidence>
<feature type="non-terminal residue" evidence="3">
    <location>
        <position position="1"/>
    </location>
</feature>
<dbReference type="InterPro" id="IPR011992">
    <property type="entry name" value="EF-hand-dom_pair"/>
</dbReference>
<keyword evidence="1" id="KW-0106">Calcium</keyword>
<feature type="domain" description="EF-hand" evidence="2">
    <location>
        <begin position="39"/>
        <end position="74"/>
    </location>
</feature>
<gene>
    <name evidence="3" type="ORF">g.33178</name>
</gene>